<dbReference type="Pfam" id="PF01326">
    <property type="entry name" value="PPDK_N"/>
    <property type="match status" value="1"/>
</dbReference>
<dbReference type="GO" id="GO:0005524">
    <property type="term" value="F:ATP binding"/>
    <property type="evidence" value="ECO:0007669"/>
    <property type="project" value="InterPro"/>
</dbReference>
<protein>
    <submittedName>
        <fullName evidence="2">Phosphoenolpyruvate synthase</fullName>
    </submittedName>
</protein>
<dbReference type="InterPro" id="IPR002192">
    <property type="entry name" value="PPDK_AMP/ATP-bd"/>
</dbReference>
<sequence>MNRQSIASTGFFGLDDILDHLRVGDNVVWRVDSVADYDYFAQRFVQQALGEGRQVVYMRFGQHPSLVEPAPGVTIHKLDAYKGFEPFATKVYNILTETGPGVYYVFDCLSDLLLAWATDAMIGNFFQVTCPYLYELDTVAYFGLIRSSHSFKTIAQIRETTQVLLDLYRFNGLMHVHPTKVWQRHSPTMFLPHVKQDECFVPIANSYDATNLTRIYLRNSENAHRHLDYWDRLFLRAEALAATPSSRSEQEEMVDQLCRIMIGHDDRMLSLARSYFSLEDLLEIKSRTIGTGYIGGKAVGMLLARGMLLRDFSFDWQRYLEPHDSFYIASDIYFSYIVHNGWWKLLMQQKTPDGYFRHAPDLAEKFRHGSFPPEVREKFREMLEHFGQYPIIVRSSSLLEDSFGNAFAGKYESYFRVNQGAPEQRYEQFEDAVRQVFASTMSEDALTYRRQRGLDKRQEQMALLVQRVSGAYHEHFYFPELAGVGASYNTFVWDRDMDPRAGMLRLVLGLGTRAVDRAESDYPRIVALDQPGKIPQKNASDLRRFSQRDVDVLNVNKNAPETVSLLTLAGHRLNMELERYAVPDREALQRLEERGLKSRPAWLLTFEGLLSETGFAKLMQRMLKTLEKTYCYPVDIEFTVNFIGDDVPRINLVQCRPLQTRGLEKGGNIPEALPQERVFFESEGHFMGGNVVQPVHCIIWIEPQGYCPLPLSDKYEIARLVGRINKKVCDKQDLPTLLMGPGRWGTSTPSLGIPVRFSEINNVSVLVEVAFPPGGLMPELSFGSHFFQDLVETEIFYLALYPEDGHCFFNRSLLDRHPNRLLSLEPTAGRYEEIVKVVFLDEGELQLMSDVLAQKVICFGR</sequence>
<evidence type="ECO:0000259" key="1">
    <source>
        <dbReference type="Pfam" id="PF01326"/>
    </source>
</evidence>
<dbReference type="EMBL" id="CP015518">
    <property type="protein sequence ID" value="APG24053.1"/>
    <property type="molecule type" value="Genomic_DNA"/>
</dbReference>
<dbReference type="OrthoDB" id="9812167at2"/>
<dbReference type="InterPro" id="IPR013815">
    <property type="entry name" value="ATP_grasp_subdomain_1"/>
</dbReference>
<accession>A0A1L3GDM5</accession>
<dbReference type="STRING" id="29542.A6070_11320"/>
<dbReference type="InterPro" id="IPR051549">
    <property type="entry name" value="PEP_Utilizing_Enz"/>
</dbReference>
<dbReference type="SUPFAM" id="SSF56059">
    <property type="entry name" value="Glutathione synthetase ATP-binding domain-like"/>
    <property type="match status" value="1"/>
</dbReference>
<dbReference type="GO" id="GO:0016301">
    <property type="term" value="F:kinase activity"/>
    <property type="evidence" value="ECO:0007669"/>
    <property type="project" value="InterPro"/>
</dbReference>
<keyword evidence="3" id="KW-1185">Reference proteome</keyword>
<organism evidence="2 3">
    <name type="scientific">Syntrophotalea acetylenica</name>
    <name type="common">Pelobacter acetylenicus</name>
    <dbReference type="NCBI Taxonomy" id="29542"/>
    <lineage>
        <taxon>Bacteria</taxon>
        <taxon>Pseudomonadati</taxon>
        <taxon>Thermodesulfobacteriota</taxon>
        <taxon>Desulfuromonadia</taxon>
        <taxon>Desulfuromonadales</taxon>
        <taxon>Syntrophotaleaceae</taxon>
        <taxon>Syntrophotalea</taxon>
    </lineage>
</organism>
<gene>
    <name evidence="2" type="ORF">A7E75_02695</name>
</gene>
<feature type="domain" description="Pyruvate phosphate dikinase AMP/ATP-binding" evidence="1">
    <location>
        <begin position="293"/>
        <end position="675"/>
    </location>
</feature>
<dbReference type="KEGG" id="pace:A6070_11320"/>
<dbReference type="PANTHER" id="PTHR43615:SF1">
    <property type="entry name" value="PPDK_N DOMAIN-CONTAINING PROTEIN"/>
    <property type="match status" value="1"/>
</dbReference>
<evidence type="ECO:0000313" key="2">
    <source>
        <dbReference type="EMBL" id="APG24053.1"/>
    </source>
</evidence>
<keyword evidence="2" id="KW-0670">Pyruvate</keyword>
<dbReference type="AlphaFoldDB" id="A0A1L3GDM5"/>
<name>A0A1L3GDM5_SYNAC</name>
<proteinExistence type="predicted"/>
<dbReference type="RefSeq" id="WP_072285870.1">
    <property type="nucleotide sequence ID" value="NZ_CP015455.1"/>
</dbReference>
<reference evidence="2 3" key="1">
    <citation type="journal article" date="2017" name="Genome Announc.">
        <title>Complete Genome Sequences of Two Acetylene-Fermenting Pelobacter acetylenicus Strains.</title>
        <authorList>
            <person name="Sutton J.M."/>
            <person name="Baesman S.M."/>
            <person name="Fierst J.L."/>
            <person name="Poret-Peterson A.T."/>
            <person name="Oremland R.S."/>
            <person name="Dunlap D.S."/>
            <person name="Akob D.M."/>
        </authorList>
    </citation>
    <scope>NUCLEOTIDE SEQUENCE [LARGE SCALE GENOMIC DNA]</scope>
    <source>
        <strain evidence="2 3">DSM 3247</strain>
    </source>
</reference>
<dbReference type="Proteomes" id="UP000182264">
    <property type="component" value="Chromosome"/>
</dbReference>
<evidence type="ECO:0000313" key="3">
    <source>
        <dbReference type="Proteomes" id="UP000182264"/>
    </source>
</evidence>
<dbReference type="Gene3D" id="3.30.1490.20">
    <property type="entry name" value="ATP-grasp fold, A domain"/>
    <property type="match status" value="1"/>
</dbReference>
<dbReference type="PANTHER" id="PTHR43615">
    <property type="entry name" value="PHOSPHOENOLPYRUVATE SYNTHASE-RELATED"/>
    <property type="match status" value="1"/>
</dbReference>